<evidence type="ECO:0000256" key="1">
    <source>
        <dbReference type="SAM" id="MobiDB-lite"/>
    </source>
</evidence>
<dbReference type="RefSeq" id="XP_001804032.1">
    <property type="nucleotide sequence ID" value="XM_001803980.1"/>
</dbReference>
<gene>
    <name evidence="2" type="ORF">SNOG_13830</name>
</gene>
<organism evidence="2 3">
    <name type="scientific">Phaeosphaeria nodorum (strain SN15 / ATCC MYA-4574 / FGSC 10173)</name>
    <name type="common">Glume blotch fungus</name>
    <name type="synonym">Parastagonospora nodorum</name>
    <dbReference type="NCBI Taxonomy" id="321614"/>
    <lineage>
        <taxon>Eukaryota</taxon>
        <taxon>Fungi</taxon>
        <taxon>Dikarya</taxon>
        <taxon>Ascomycota</taxon>
        <taxon>Pezizomycotina</taxon>
        <taxon>Dothideomycetes</taxon>
        <taxon>Pleosporomycetidae</taxon>
        <taxon>Pleosporales</taxon>
        <taxon>Pleosporineae</taxon>
        <taxon>Phaeosphaeriaceae</taxon>
        <taxon>Parastagonospora</taxon>
    </lineage>
</organism>
<accession>Q0U334</accession>
<feature type="region of interest" description="Disordered" evidence="1">
    <location>
        <begin position="1"/>
        <end position="38"/>
    </location>
</feature>
<evidence type="ECO:0000313" key="2">
    <source>
        <dbReference type="EMBL" id="EAT78854.1"/>
    </source>
</evidence>
<dbReference type="Proteomes" id="UP000001055">
    <property type="component" value="Unassembled WGS sequence"/>
</dbReference>
<reference evidence="3" key="1">
    <citation type="journal article" date="2007" name="Plant Cell">
        <title>Dothideomycete-plant interactions illuminated by genome sequencing and EST analysis of the wheat pathogen Stagonospora nodorum.</title>
        <authorList>
            <person name="Hane J.K."/>
            <person name="Lowe R.G."/>
            <person name="Solomon P.S."/>
            <person name="Tan K.C."/>
            <person name="Schoch C.L."/>
            <person name="Spatafora J.W."/>
            <person name="Crous P.W."/>
            <person name="Kodira C."/>
            <person name="Birren B.W."/>
            <person name="Galagan J.E."/>
            <person name="Torriani S.F."/>
            <person name="McDonald B.A."/>
            <person name="Oliver R.P."/>
        </authorList>
    </citation>
    <scope>NUCLEOTIDE SEQUENCE [LARGE SCALE GENOMIC DNA]</scope>
    <source>
        <strain evidence="3">SN15 / ATCC MYA-4574 / FGSC 10173</strain>
    </source>
</reference>
<proteinExistence type="predicted"/>
<dbReference type="AlphaFoldDB" id="Q0U334"/>
<evidence type="ECO:0000313" key="3">
    <source>
        <dbReference type="Proteomes" id="UP000001055"/>
    </source>
</evidence>
<dbReference type="GeneID" id="5980954"/>
<protein>
    <submittedName>
        <fullName evidence="2">Uncharacterized protein</fullName>
    </submittedName>
</protein>
<dbReference type="EMBL" id="CH445352">
    <property type="protein sequence ID" value="EAT78854.1"/>
    <property type="molecule type" value="Genomic_DNA"/>
</dbReference>
<dbReference type="KEGG" id="pno:SNOG_13830"/>
<dbReference type="InParanoid" id="Q0U334"/>
<name>Q0U334_PHANO</name>
<sequence length="38" mass="4446">MSRRYSRKFGRDARVLDAHGNVSGEHLRHPLQGSERLR</sequence>
<dbReference type="HOGENOM" id="CLU_3335801_0_0_1"/>